<dbReference type="EMBL" id="ML995497">
    <property type="protein sequence ID" value="KAF2138337.1"/>
    <property type="molecule type" value="Genomic_DNA"/>
</dbReference>
<proteinExistence type="predicted"/>
<organism evidence="1 2">
    <name type="scientific">Aplosporella prunicola CBS 121167</name>
    <dbReference type="NCBI Taxonomy" id="1176127"/>
    <lineage>
        <taxon>Eukaryota</taxon>
        <taxon>Fungi</taxon>
        <taxon>Dikarya</taxon>
        <taxon>Ascomycota</taxon>
        <taxon>Pezizomycotina</taxon>
        <taxon>Dothideomycetes</taxon>
        <taxon>Dothideomycetes incertae sedis</taxon>
        <taxon>Botryosphaeriales</taxon>
        <taxon>Aplosporellaceae</taxon>
        <taxon>Aplosporella</taxon>
    </lineage>
</organism>
<name>A0A6A6B5T8_9PEZI</name>
<gene>
    <name evidence="1" type="ORF">K452DRAFT_290924</name>
</gene>
<dbReference type="GeneID" id="54298577"/>
<dbReference type="RefSeq" id="XP_033394050.1">
    <property type="nucleotide sequence ID" value="XM_033541081.1"/>
</dbReference>
<accession>A0A6A6B5T8</accession>
<keyword evidence="2" id="KW-1185">Reference proteome</keyword>
<sequence length="90" mass="10414">MACRCVCLRLRRWHCGWLCVPYLSICRRRAHGAWLSISISSSPLPSFFFIGTYACVRPHSQQVKSSPSKQHNVLKVTINKYTSYKYRGYG</sequence>
<evidence type="ECO:0000313" key="2">
    <source>
        <dbReference type="Proteomes" id="UP000799438"/>
    </source>
</evidence>
<dbReference type="Proteomes" id="UP000799438">
    <property type="component" value="Unassembled WGS sequence"/>
</dbReference>
<reference evidence="1" key="1">
    <citation type="journal article" date="2020" name="Stud. Mycol.">
        <title>101 Dothideomycetes genomes: a test case for predicting lifestyles and emergence of pathogens.</title>
        <authorList>
            <person name="Haridas S."/>
            <person name="Albert R."/>
            <person name="Binder M."/>
            <person name="Bloem J."/>
            <person name="Labutti K."/>
            <person name="Salamov A."/>
            <person name="Andreopoulos B."/>
            <person name="Baker S."/>
            <person name="Barry K."/>
            <person name="Bills G."/>
            <person name="Bluhm B."/>
            <person name="Cannon C."/>
            <person name="Castanera R."/>
            <person name="Culley D."/>
            <person name="Daum C."/>
            <person name="Ezra D."/>
            <person name="Gonzalez J."/>
            <person name="Henrissat B."/>
            <person name="Kuo A."/>
            <person name="Liang C."/>
            <person name="Lipzen A."/>
            <person name="Lutzoni F."/>
            <person name="Magnuson J."/>
            <person name="Mondo S."/>
            <person name="Nolan M."/>
            <person name="Ohm R."/>
            <person name="Pangilinan J."/>
            <person name="Park H.-J."/>
            <person name="Ramirez L."/>
            <person name="Alfaro M."/>
            <person name="Sun H."/>
            <person name="Tritt A."/>
            <person name="Yoshinaga Y."/>
            <person name="Zwiers L.-H."/>
            <person name="Turgeon B."/>
            <person name="Goodwin S."/>
            <person name="Spatafora J."/>
            <person name="Crous P."/>
            <person name="Grigoriev I."/>
        </authorList>
    </citation>
    <scope>NUCLEOTIDE SEQUENCE</scope>
    <source>
        <strain evidence="1">CBS 121167</strain>
    </source>
</reference>
<protein>
    <submittedName>
        <fullName evidence="1">Uncharacterized protein</fullName>
    </submittedName>
</protein>
<evidence type="ECO:0000313" key="1">
    <source>
        <dbReference type="EMBL" id="KAF2138337.1"/>
    </source>
</evidence>
<dbReference type="AlphaFoldDB" id="A0A6A6B5T8"/>